<dbReference type="AlphaFoldDB" id="A0A7X2SSZ6"/>
<dbReference type="Proteomes" id="UP000467635">
    <property type="component" value="Unassembled WGS sequence"/>
</dbReference>
<dbReference type="Pfam" id="PF00005">
    <property type="entry name" value="ABC_tran"/>
    <property type="match status" value="1"/>
</dbReference>
<evidence type="ECO:0000313" key="4">
    <source>
        <dbReference type="EMBL" id="MSE09278.1"/>
    </source>
</evidence>
<dbReference type="PROSITE" id="PS00211">
    <property type="entry name" value="ABC_TRANSPORTER_1"/>
    <property type="match status" value="1"/>
</dbReference>
<dbReference type="InterPro" id="IPR003593">
    <property type="entry name" value="AAA+_ATPase"/>
</dbReference>
<comment type="caution">
    <text evidence="4">The sequence shown here is derived from an EMBL/GenBank/DDBJ whole genome shotgun (WGS) entry which is preliminary data.</text>
</comment>
<proteinExistence type="predicted"/>
<keyword evidence="1" id="KW-0547">Nucleotide-binding</keyword>
<feature type="non-terminal residue" evidence="4">
    <location>
        <position position="239"/>
    </location>
</feature>
<dbReference type="EMBL" id="WKKX01000734">
    <property type="protein sequence ID" value="MSE09278.1"/>
    <property type="molecule type" value="Genomic_DNA"/>
</dbReference>
<sequence>MSTISIKNLSFAYNGQDLLFDNVSLSLDSQWKLGLLGRNGRGKTTLLNIIQGKLDYSGKINANIDFEYFPQVISDKENLTLYAIQDKFHVEQWELEKEFSQLQLDPKVLWQPFNTLSGGEQTKVLLALAFKNKDSFVLLDEPTNHLDAHTRQQVATYLNNKKQGFIITSHDRDFLNQVIDHTLVIEAQNIRLQQGDYARYEEQKAIEDKSNLAQNEKLKRSISQLKTSAAQKKNWARSA</sequence>
<dbReference type="Gene3D" id="3.40.50.300">
    <property type="entry name" value="P-loop containing nucleotide triphosphate hydrolases"/>
    <property type="match status" value="1"/>
</dbReference>
<dbReference type="SUPFAM" id="SSF52540">
    <property type="entry name" value="P-loop containing nucleoside triphosphate hydrolases"/>
    <property type="match status" value="1"/>
</dbReference>
<protein>
    <submittedName>
        <fullName evidence="4">ATP-binding cassette domain-containing protein</fullName>
    </submittedName>
</protein>
<dbReference type="InterPro" id="IPR051309">
    <property type="entry name" value="ABCF_ATPase"/>
</dbReference>
<evidence type="ECO:0000256" key="1">
    <source>
        <dbReference type="ARBA" id="ARBA00022741"/>
    </source>
</evidence>
<reference evidence="4 5" key="1">
    <citation type="submission" date="2019-11" db="EMBL/GenBank/DDBJ databases">
        <title>Draft Genome Sequence of Plant Growth-Promoting Rhizosphere-Associated Bacteria.</title>
        <authorList>
            <person name="Vasilyev I.Y."/>
            <person name="Radchenko V."/>
            <person name="Ilnitskaya E.V."/>
        </authorList>
    </citation>
    <scope>NUCLEOTIDE SEQUENCE [LARGE SCALE GENOMIC DNA]</scope>
    <source>
        <strain evidence="4 5">VRA_01-1sq_f</strain>
    </source>
</reference>
<dbReference type="PROSITE" id="PS50893">
    <property type="entry name" value="ABC_TRANSPORTER_2"/>
    <property type="match status" value="1"/>
</dbReference>
<dbReference type="GO" id="GO:0005524">
    <property type="term" value="F:ATP binding"/>
    <property type="evidence" value="ECO:0007669"/>
    <property type="project" value="UniProtKB-KW"/>
</dbReference>
<dbReference type="InterPro" id="IPR027417">
    <property type="entry name" value="P-loop_NTPase"/>
</dbReference>
<accession>A0A7X2SSZ6</accession>
<name>A0A7X2SSZ6_9LACO</name>
<organism evidence="4 5">
    <name type="scientific">Ligilactobacillus salivarius</name>
    <dbReference type="NCBI Taxonomy" id="1624"/>
    <lineage>
        <taxon>Bacteria</taxon>
        <taxon>Bacillati</taxon>
        <taxon>Bacillota</taxon>
        <taxon>Bacilli</taxon>
        <taxon>Lactobacillales</taxon>
        <taxon>Lactobacillaceae</taxon>
        <taxon>Ligilactobacillus</taxon>
    </lineage>
</organism>
<dbReference type="GO" id="GO:0016887">
    <property type="term" value="F:ATP hydrolysis activity"/>
    <property type="evidence" value="ECO:0007669"/>
    <property type="project" value="InterPro"/>
</dbReference>
<evidence type="ECO:0000313" key="5">
    <source>
        <dbReference type="Proteomes" id="UP000467635"/>
    </source>
</evidence>
<dbReference type="PANTHER" id="PTHR42855">
    <property type="entry name" value="ABC TRANSPORTER ATP-BINDING SUBUNIT"/>
    <property type="match status" value="1"/>
</dbReference>
<evidence type="ECO:0000256" key="2">
    <source>
        <dbReference type="ARBA" id="ARBA00022840"/>
    </source>
</evidence>
<keyword evidence="2 4" id="KW-0067">ATP-binding</keyword>
<dbReference type="InterPro" id="IPR017871">
    <property type="entry name" value="ABC_transporter-like_CS"/>
</dbReference>
<feature type="domain" description="ABC transporter" evidence="3">
    <location>
        <begin position="4"/>
        <end position="212"/>
    </location>
</feature>
<gene>
    <name evidence="4" type="ORF">GKC33_11470</name>
</gene>
<dbReference type="CDD" id="cd03221">
    <property type="entry name" value="ABCF_EF-3"/>
    <property type="match status" value="1"/>
</dbReference>
<dbReference type="SMART" id="SM00382">
    <property type="entry name" value="AAA"/>
    <property type="match status" value="1"/>
</dbReference>
<dbReference type="PANTHER" id="PTHR42855:SF2">
    <property type="entry name" value="DRUG RESISTANCE ABC TRANSPORTER,ATP-BINDING PROTEIN"/>
    <property type="match status" value="1"/>
</dbReference>
<dbReference type="InterPro" id="IPR003439">
    <property type="entry name" value="ABC_transporter-like_ATP-bd"/>
</dbReference>
<evidence type="ECO:0000259" key="3">
    <source>
        <dbReference type="PROSITE" id="PS50893"/>
    </source>
</evidence>